<accession>A0A167BS17</accession>
<dbReference type="RefSeq" id="WP_063359349.1">
    <property type="nucleotide sequence ID" value="NZ_AQHB01000014.1"/>
</dbReference>
<keyword evidence="2" id="KW-0813">Transport</keyword>
<dbReference type="InterPro" id="IPR017871">
    <property type="entry name" value="ABC_transporter-like_CS"/>
</dbReference>
<evidence type="ECO:0000313" key="6">
    <source>
        <dbReference type="EMBL" id="KZN46841.1"/>
    </source>
</evidence>
<sequence length="277" mass="30423">MVAAQVSINNLSLVIHNKQILSDISFSVLPGQFIGLIGPNGAGKSSLLRCLYRYQTPQAGNIQIDEKEISQFSRQTYAKKVAAVLQEIPSQFNLAVFDVVAMGLTPHKRLFSSVSLRDRQAIQEALKKVGLAHKYQQPYESLSGGEKQRVMIARAIVQRPSLLLMDEPTSHLDVKYQIEIMALAKSLGITVIASFHDLNLASALCDSIIVLNEGSLVANGAPKNVVTTNMLLEVFGVKAEVILQTSPHGASVPYIRYQYQLTVMDLNDQASRGRECE</sequence>
<dbReference type="InterPro" id="IPR027417">
    <property type="entry name" value="P-loop_NTPase"/>
</dbReference>
<organism evidence="6 7">
    <name type="scientific">Pseudoalteromonas luteoviolacea DSM 6061</name>
    <dbReference type="NCBI Taxonomy" id="1365250"/>
    <lineage>
        <taxon>Bacteria</taxon>
        <taxon>Pseudomonadati</taxon>
        <taxon>Pseudomonadota</taxon>
        <taxon>Gammaproteobacteria</taxon>
        <taxon>Alteromonadales</taxon>
        <taxon>Pseudoalteromonadaceae</taxon>
        <taxon>Pseudoalteromonas</taxon>
    </lineage>
</organism>
<dbReference type="FunFam" id="3.40.50.300:FF:000134">
    <property type="entry name" value="Iron-enterobactin ABC transporter ATP-binding protein"/>
    <property type="match status" value="1"/>
</dbReference>
<dbReference type="GO" id="GO:0005524">
    <property type="term" value="F:ATP binding"/>
    <property type="evidence" value="ECO:0007669"/>
    <property type="project" value="UniProtKB-KW"/>
</dbReference>
<dbReference type="PANTHER" id="PTHR42794">
    <property type="entry name" value="HEMIN IMPORT ATP-BINDING PROTEIN HMUV"/>
    <property type="match status" value="1"/>
</dbReference>
<keyword evidence="7" id="KW-1185">Reference proteome</keyword>
<dbReference type="SMART" id="SM00382">
    <property type="entry name" value="AAA"/>
    <property type="match status" value="1"/>
</dbReference>
<dbReference type="STRING" id="43657.S4054249_05030"/>
<evidence type="ECO:0000259" key="5">
    <source>
        <dbReference type="PROSITE" id="PS50893"/>
    </source>
</evidence>
<evidence type="ECO:0000256" key="2">
    <source>
        <dbReference type="ARBA" id="ARBA00022448"/>
    </source>
</evidence>
<name>A0A167BS17_9GAMM</name>
<dbReference type="InterPro" id="IPR003439">
    <property type="entry name" value="ABC_transporter-like_ATP-bd"/>
</dbReference>
<comment type="similarity">
    <text evidence="1">Belongs to the ABC transporter superfamily.</text>
</comment>
<feature type="domain" description="ABC transporter" evidence="5">
    <location>
        <begin position="6"/>
        <end position="238"/>
    </location>
</feature>
<gene>
    <name evidence="6" type="ORF">N475_07475</name>
</gene>
<dbReference type="GO" id="GO:0016887">
    <property type="term" value="F:ATP hydrolysis activity"/>
    <property type="evidence" value="ECO:0007669"/>
    <property type="project" value="InterPro"/>
</dbReference>
<dbReference type="AlphaFoldDB" id="A0A167BS17"/>
<evidence type="ECO:0000256" key="4">
    <source>
        <dbReference type="ARBA" id="ARBA00022840"/>
    </source>
</evidence>
<dbReference type="PROSITE" id="PS00211">
    <property type="entry name" value="ABC_TRANSPORTER_1"/>
    <property type="match status" value="1"/>
</dbReference>
<keyword evidence="4" id="KW-0067">ATP-binding</keyword>
<evidence type="ECO:0000256" key="1">
    <source>
        <dbReference type="ARBA" id="ARBA00005417"/>
    </source>
</evidence>
<keyword evidence="3" id="KW-0547">Nucleotide-binding</keyword>
<evidence type="ECO:0000256" key="3">
    <source>
        <dbReference type="ARBA" id="ARBA00022741"/>
    </source>
</evidence>
<dbReference type="InterPro" id="IPR003593">
    <property type="entry name" value="AAA+_ATPase"/>
</dbReference>
<protein>
    <recommendedName>
        <fullName evidence="5">ABC transporter domain-containing protein</fullName>
    </recommendedName>
</protein>
<comment type="caution">
    <text evidence="6">The sequence shown here is derived from an EMBL/GenBank/DDBJ whole genome shotgun (WGS) entry which is preliminary data.</text>
</comment>
<proteinExistence type="inferred from homology"/>
<dbReference type="Gene3D" id="3.40.50.300">
    <property type="entry name" value="P-loop containing nucleotide triphosphate hydrolases"/>
    <property type="match status" value="1"/>
</dbReference>
<reference evidence="6 7" key="1">
    <citation type="submission" date="2013-07" db="EMBL/GenBank/DDBJ databases">
        <title>Comparative Genomic and Metabolomic Analysis of Twelve Strains of Pseudoalteromonas luteoviolacea.</title>
        <authorList>
            <person name="Vynne N.G."/>
            <person name="Mansson M."/>
            <person name="Gram L."/>
        </authorList>
    </citation>
    <scope>NUCLEOTIDE SEQUENCE [LARGE SCALE GENOMIC DNA]</scope>
    <source>
        <strain evidence="6 7">DSM 6061</strain>
    </source>
</reference>
<dbReference type="PROSITE" id="PS50893">
    <property type="entry name" value="ABC_TRANSPORTER_2"/>
    <property type="match status" value="1"/>
</dbReference>
<evidence type="ECO:0000313" key="7">
    <source>
        <dbReference type="Proteomes" id="UP000076643"/>
    </source>
</evidence>
<dbReference type="PANTHER" id="PTHR42794:SF2">
    <property type="entry name" value="ABC TRANSPORTER ATP-BINDING PROTEIN"/>
    <property type="match status" value="1"/>
</dbReference>
<dbReference type="Proteomes" id="UP000076643">
    <property type="component" value="Unassembled WGS sequence"/>
</dbReference>
<dbReference type="PATRIC" id="fig|1365250.3.peg.394"/>
<dbReference type="Pfam" id="PF00005">
    <property type="entry name" value="ABC_tran"/>
    <property type="match status" value="1"/>
</dbReference>
<dbReference type="CDD" id="cd03214">
    <property type="entry name" value="ABC_Iron-Siderophores_B12_Hemin"/>
    <property type="match status" value="1"/>
</dbReference>
<dbReference type="SUPFAM" id="SSF52540">
    <property type="entry name" value="P-loop containing nucleoside triphosphate hydrolases"/>
    <property type="match status" value="1"/>
</dbReference>
<dbReference type="EMBL" id="AUYB01000024">
    <property type="protein sequence ID" value="KZN46841.1"/>
    <property type="molecule type" value="Genomic_DNA"/>
</dbReference>